<evidence type="ECO:0000313" key="3">
    <source>
        <dbReference type="Proteomes" id="UP001152888"/>
    </source>
</evidence>
<comment type="caution">
    <text evidence="2">The sequence shown here is derived from an EMBL/GenBank/DDBJ whole genome shotgun (WGS) entry which is preliminary data.</text>
</comment>
<feature type="region of interest" description="Disordered" evidence="1">
    <location>
        <begin position="41"/>
        <end position="66"/>
    </location>
</feature>
<protein>
    <submittedName>
        <fullName evidence="2">Uncharacterized protein</fullName>
    </submittedName>
</protein>
<accession>A0A9P0NVM0</accession>
<dbReference type="AlphaFoldDB" id="A0A9P0NVM0"/>
<feature type="compositionally biased region" description="Polar residues" evidence="1">
    <location>
        <begin position="45"/>
        <end position="57"/>
    </location>
</feature>
<sequence length="66" mass="7337">MKHVSATGQRKHRVASGADARSGSRKGAWLYYPAVPYRHSEVQHSHASVSRQQSAQRNVDAFTAPY</sequence>
<name>A0A9P0NVM0_ACAOB</name>
<reference evidence="2" key="1">
    <citation type="submission" date="2022-03" db="EMBL/GenBank/DDBJ databases">
        <authorList>
            <person name="Sayadi A."/>
        </authorList>
    </citation>
    <scope>NUCLEOTIDE SEQUENCE</scope>
</reference>
<proteinExistence type="predicted"/>
<gene>
    <name evidence="2" type="ORF">ACAOBT_LOCUS2487</name>
</gene>
<feature type="compositionally biased region" description="Basic residues" evidence="1">
    <location>
        <begin position="1"/>
        <end position="14"/>
    </location>
</feature>
<feature type="region of interest" description="Disordered" evidence="1">
    <location>
        <begin position="1"/>
        <end position="24"/>
    </location>
</feature>
<evidence type="ECO:0000256" key="1">
    <source>
        <dbReference type="SAM" id="MobiDB-lite"/>
    </source>
</evidence>
<organism evidence="2 3">
    <name type="scientific">Acanthoscelides obtectus</name>
    <name type="common">Bean weevil</name>
    <name type="synonym">Bruchus obtectus</name>
    <dbReference type="NCBI Taxonomy" id="200917"/>
    <lineage>
        <taxon>Eukaryota</taxon>
        <taxon>Metazoa</taxon>
        <taxon>Ecdysozoa</taxon>
        <taxon>Arthropoda</taxon>
        <taxon>Hexapoda</taxon>
        <taxon>Insecta</taxon>
        <taxon>Pterygota</taxon>
        <taxon>Neoptera</taxon>
        <taxon>Endopterygota</taxon>
        <taxon>Coleoptera</taxon>
        <taxon>Polyphaga</taxon>
        <taxon>Cucujiformia</taxon>
        <taxon>Chrysomeloidea</taxon>
        <taxon>Chrysomelidae</taxon>
        <taxon>Bruchinae</taxon>
        <taxon>Bruchini</taxon>
        <taxon>Acanthoscelides</taxon>
    </lineage>
</organism>
<dbReference type="EMBL" id="CAKOFQ010006675">
    <property type="protein sequence ID" value="CAH1958137.1"/>
    <property type="molecule type" value="Genomic_DNA"/>
</dbReference>
<dbReference type="Proteomes" id="UP001152888">
    <property type="component" value="Unassembled WGS sequence"/>
</dbReference>
<keyword evidence="3" id="KW-1185">Reference proteome</keyword>
<evidence type="ECO:0000313" key="2">
    <source>
        <dbReference type="EMBL" id="CAH1958137.1"/>
    </source>
</evidence>